<keyword evidence="2 5" id="KW-0689">Ribosomal protein</keyword>
<dbReference type="InterPro" id="IPR003256">
    <property type="entry name" value="Ribosomal_uL24"/>
</dbReference>
<keyword evidence="3 5" id="KW-0687">Ribonucleoprotein</keyword>
<dbReference type="GO" id="GO:0019843">
    <property type="term" value="F:rRNA binding"/>
    <property type="evidence" value="ECO:0007669"/>
    <property type="project" value="UniProtKB-UniRule"/>
</dbReference>
<dbReference type="EMBL" id="MEVF01000006">
    <property type="protein sequence ID" value="OGC50670.1"/>
    <property type="molecule type" value="Genomic_DNA"/>
</dbReference>
<evidence type="ECO:0000259" key="7">
    <source>
        <dbReference type="SMART" id="SM00739"/>
    </source>
</evidence>
<name>A0A1F4V0S9_UNCKA</name>
<dbReference type="SMART" id="SM00739">
    <property type="entry name" value="KOW"/>
    <property type="match status" value="1"/>
</dbReference>
<sequence length="104" mass="11286">MKIHKGDKVKVITGKDKGKEGKVLAVFQSKNKVLVEGVNKVKKHVKPGTVSKEGGIVVIEKPIDSSNVMYIDSNSGNPVRVGFKIVEGQKYRINKKSGEIIGKA</sequence>
<dbReference type="GO" id="GO:0006412">
    <property type="term" value="P:translation"/>
    <property type="evidence" value="ECO:0007669"/>
    <property type="project" value="UniProtKB-UniRule"/>
</dbReference>
<dbReference type="CDD" id="cd06089">
    <property type="entry name" value="KOW_RPL26"/>
    <property type="match status" value="1"/>
</dbReference>
<dbReference type="PROSITE" id="PS01108">
    <property type="entry name" value="RIBOSOMAL_L24"/>
    <property type="match status" value="1"/>
</dbReference>
<comment type="caution">
    <text evidence="8">The sequence shown here is derived from an EMBL/GenBank/DDBJ whole genome shotgun (WGS) entry which is preliminary data.</text>
</comment>
<comment type="subunit">
    <text evidence="5">Part of the 50S ribosomal subunit.</text>
</comment>
<evidence type="ECO:0000256" key="1">
    <source>
        <dbReference type="ARBA" id="ARBA00010618"/>
    </source>
</evidence>
<evidence type="ECO:0000313" key="8">
    <source>
        <dbReference type="EMBL" id="OGC50670.1"/>
    </source>
</evidence>
<evidence type="ECO:0000256" key="3">
    <source>
        <dbReference type="ARBA" id="ARBA00023274"/>
    </source>
</evidence>
<organism evidence="8 9">
    <name type="scientific">candidate division WWE3 bacterium RIFCSPLOWO2_01_FULL_37_15</name>
    <dbReference type="NCBI Taxonomy" id="1802622"/>
    <lineage>
        <taxon>Bacteria</taxon>
        <taxon>Katanobacteria</taxon>
    </lineage>
</organism>
<dbReference type="InterPro" id="IPR057264">
    <property type="entry name" value="Ribosomal_uL24_C"/>
</dbReference>
<dbReference type="GO" id="GO:0003735">
    <property type="term" value="F:structural constituent of ribosome"/>
    <property type="evidence" value="ECO:0007669"/>
    <property type="project" value="InterPro"/>
</dbReference>
<dbReference type="NCBIfam" id="TIGR01079">
    <property type="entry name" value="rplX_bact"/>
    <property type="match status" value="1"/>
</dbReference>
<comment type="function">
    <text evidence="5">One of the proteins that surrounds the polypeptide exit tunnel on the outside of the subunit.</text>
</comment>
<dbReference type="Gene3D" id="2.30.30.30">
    <property type="match status" value="1"/>
</dbReference>
<comment type="similarity">
    <text evidence="1 5 6">Belongs to the universal ribosomal protein uL24 family.</text>
</comment>
<dbReference type="InterPro" id="IPR041988">
    <property type="entry name" value="Ribosomal_uL24_KOW"/>
</dbReference>
<proteinExistence type="inferred from homology"/>
<feature type="domain" description="KOW" evidence="7">
    <location>
        <begin position="2"/>
        <end position="29"/>
    </location>
</feature>
<reference evidence="8 9" key="1">
    <citation type="journal article" date="2016" name="Nat. Commun.">
        <title>Thousands of microbial genomes shed light on interconnected biogeochemical processes in an aquifer system.</title>
        <authorList>
            <person name="Anantharaman K."/>
            <person name="Brown C.T."/>
            <person name="Hug L.A."/>
            <person name="Sharon I."/>
            <person name="Castelle C.J."/>
            <person name="Probst A.J."/>
            <person name="Thomas B.C."/>
            <person name="Singh A."/>
            <person name="Wilkins M.J."/>
            <person name="Karaoz U."/>
            <person name="Brodie E.L."/>
            <person name="Williams K.H."/>
            <person name="Hubbard S.S."/>
            <person name="Banfield J.F."/>
        </authorList>
    </citation>
    <scope>NUCLEOTIDE SEQUENCE [LARGE SCALE GENOMIC DNA]</scope>
</reference>
<keyword evidence="5" id="KW-0694">RNA-binding</keyword>
<dbReference type="AlphaFoldDB" id="A0A1F4V0S9"/>
<dbReference type="InterPro" id="IPR008991">
    <property type="entry name" value="Translation_prot_SH3-like_sf"/>
</dbReference>
<dbReference type="HAMAP" id="MF_01326_B">
    <property type="entry name" value="Ribosomal_uL24_B"/>
    <property type="match status" value="1"/>
</dbReference>
<evidence type="ECO:0000256" key="5">
    <source>
        <dbReference type="HAMAP-Rule" id="MF_01326"/>
    </source>
</evidence>
<keyword evidence="5" id="KW-0699">rRNA-binding</keyword>
<dbReference type="PANTHER" id="PTHR12903">
    <property type="entry name" value="MITOCHONDRIAL RIBOSOMAL PROTEIN L24"/>
    <property type="match status" value="1"/>
</dbReference>
<evidence type="ECO:0000256" key="4">
    <source>
        <dbReference type="ARBA" id="ARBA00035206"/>
    </source>
</evidence>
<evidence type="ECO:0000256" key="6">
    <source>
        <dbReference type="RuleBase" id="RU003477"/>
    </source>
</evidence>
<dbReference type="InterPro" id="IPR005825">
    <property type="entry name" value="Ribosomal_uL24_CS"/>
</dbReference>
<dbReference type="Pfam" id="PF17136">
    <property type="entry name" value="ribosomal_L24"/>
    <property type="match status" value="1"/>
</dbReference>
<dbReference type="Pfam" id="PF00467">
    <property type="entry name" value="KOW"/>
    <property type="match status" value="1"/>
</dbReference>
<comment type="function">
    <text evidence="5">One of two assembly initiator proteins, it binds directly to the 5'-end of the 23S rRNA, where it nucleates assembly of the 50S subunit.</text>
</comment>
<gene>
    <name evidence="5" type="primary">rplX</name>
    <name evidence="8" type="ORF">A3A69_02710</name>
</gene>
<dbReference type="SUPFAM" id="SSF50104">
    <property type="entry name" value="Translation proteins SH3-like domain"/>
    <property type="match status" value="1"/>
</dbReference>
<dbReference type="GO" id="GO:0005840">
    <property type="term" value="C:ribosome"/>
    <property type="evidence" value="ECO:0007669"/>
    <property type="project" value="UniProtKB-KW"/>
</dbReference>
<dbReference type="GO" id="GO:1990904">
    <property type="term" value="C:ribonucleoprotein complex"/>
    <property type="evidence" value="ECO:0007669"/>
    <property type="project" value="UniProtKB-KW"/>
</dbReference>
<dbReference type="Proteomes" id="UP000177458">
    <property type="component" value="Unassembled WGS sequence"/>
</dbReference>
<evidence type="ECO:0000256" key="2">
    <source>
        <dbReference type="ARBA" id="ARBA00022980"/>
    </source>
</evidence>
<dbReference type="InterPro" id="IPR014722">
    <property type="entry name" value="Rib_uL2_dom2"/>
</dbReference>
<dbReference type="InterPro" id="IPR005824">
    <property type="entry name" value="KOW"/>
</dbReference>
<protein>
    <recommendedName>
        <fullName evidence="4 5">Large ribosomal subunit protein uL24</fullName>
    </recommendedName>
</protein>
<evidence type="ECO:0000313" key="9">
    <source>
        <dbReference type="Proteomes" id="UP000177458"/>
    </source>
</evidence>
<accession>A0A1F4V0S9</accession>